<evidence type="ECO:0000313" key="3">
    <source>
        <dbReference type="Proteomes" id="UP000257317"/>
    </source>
</evidence>
<dbReference type="RefSeq" id="WP_157964245.1">
    <property type="nucleotide sequence ID" value="NZ_BFBY01000008.1"/>
</dbReference>
<dbReference type="EMBL" id="BFBY01000008">
    <property type="protein sequence ID" value="GBG05179.1"/>
    <property type="molecule type" value="Genomic_DNA"/>
</dbReference>
<dbReference type="Proteomes" id="UP000257317">
    <property type="component" value="Unassembled WGS sequence"/>
</dbReference>
<comment type="caution">
    <text evidence="2">The sequence shown here is derived from an EMBL/GenBank/DDBJ whole genome shotgun (WGS) entry which is preliminary data.</text>
</comment>
<proteinExistence type="predicted"/>
<keyword evidence="1" id="KW-0812">Transmembrane</keyword>
<gene>
    <name evidence="2" type="ORF">LrDSM24759_10930</name>
</gene>
<reference evidence="3" key="1">
    <citation type="submission" date="2018-03" db="EMBL/GenBank/DDBJ databases">
        <title>New taxa in the Lactobacillus gasseri group.</title>
        <authorList>
            <person name="Tanizawa Y."/>
            <person name="Tohno M."/>
            <person name="Endo A."/>
            <person name="Arita M."/>
        </authorList>
    </citation>
    <scope>NUCLEOTIDE SEQUENCE [LARGE SCALE GENOMIC DNA]</scope>
    <source>
        <strain evidence="3">DSM 24759</strain>
    </source>
</reference>
<keyword evidence="1" id="KW-1133">Transmembrane helix</keyword>
<dbReference type="AlphaFoldDB" id="A0A2Z6TTY8"/>
<accession>A0A2Z6TTY8</accession>
<organism evidence="2 3">
    <name type="scientific">Lactobacillus rodentium</name>
    <dbReference type="NCBI Taxonomy" id="947835"/>
    <lineage>
        <taxon>Bacteria</taxon>
        <taxon>Bacillati</taxon>
        <taxon>Bacillota</taxon>
        <taxon>Bacilli</taxon>
        <taxon>Lactobacillales</taxon>
        <taxon>Lactobacillaceae</taxon>
        <taxon>Lactobacillus</taxon>
    </lineage>
</organism>
<evidence type="ECO:0000256" key="1">
    <source>
        <dbReference type="SAM" id="Phobius"/>
    </source>
</evidence>
<sequence length="45" mass="5318">MNMNILNHIVYPVIVAIISSLFSQLIGTWLVNHHQDKQRKHKHKD</sequence>
<keyword evidence="1" id="KW-0472">Membrane</keyword>
<feature type="transmembrane region" description="Helical" evidence="1">
    <location>
        <begin position="12"/>
        <end position="32"/>
    </location>
</feature>
<evidence type="ECO:0000313" key="2">
    <source>
        <dbReference type="EMBL" id="GBG05179.1"/>
    </source>
</evidence>
<keyword evidence="3" id="KW-1185">Reference proteome</keyword>
<protein>
    <submittedName>
        <fullName evidence="2">Uncharacterized protein</fullName>
    </submittedName>
</protein>
<name>A0A2Z6TTY8_9LACO</name>